<comment type="caution">
    <text evidence="4">The sequence shown here is derived from an EMBL/GenBank/DDBJ whole genome shotgun (WGS) entry which is preliminary data.</text>
</comment>
<dbReference type="PROSITE" id="PS00028">
    <property type="entry name" value="ZINC_FINGER_C2H2_1"/>
    <property type="match status" value="1"/>
</dbReference>
<keyword evidence="1" id="KW-0479">Metal-binding</keyword>
<dbReference type="PROSITE" id="PS50157">
    <property type="entry name" value="ZINC_FINGER_C2H2_2"/>
    <property type="match status" value="2"/>
</dbReference>
<feature type="region of interest" description="Disordered" evidence="2">
    <location>
        <begin position="19"/>
        <end position="43"/>
    </location>
</feature>
<dbReference type="Gene3D" id="3.30.160.60">
    <property type="entry name" value="Classic Zinc Finger"/>
    <property type="match status" value="2"/>
</dbReference>
<reference evidence="4" key="1">
    <citation type="submission" date="2020-01" db="EMBL/GenBank/DDBJ databases">
        <authorList>
            <consortium name="DOE Joint Genome Institute"/>
            <person name="Haridas S."/>
            <person name="Albert R."/>
            <person name="Binder M."/>
            <person name="Bloem J."/>
            <person name="Labutti K."/>
            <person name="Salamov A."/>
            <person name="Andreopoulos B."/>
            <person name="Baker S.E."/>
            <person name="Barry K."/>
            <person name="Bills G."/>
            <person name="Bluhm B.H."/>
            <person name="Cannon C."/>
            <person name="Castanera R."/>
            <person name="Culley D.E."/>
            <person name="Daum C."/>
            <person name="Ezra D."/>
            <person name="Gonzalez J.B."/>
            <person name="Henrissat B."/>
            <person name="Kuo A."/>
            <person name="Liang C."/>
            <person name="Lipzen A."/>
            <person name="Lutzoni F."/>
            <person name="Magnuson J."/>
            <person name="Mondo S."/>
            <person name="Nolan M."/>
            <person name="Ohm R."/>
            <person name="Pangilinan J."/>
            <person name="Park H.-J."/>
            <person name="Ramirez L."/>
            <person name="Alfaro M."/>
            <person name="Sun H."/>
            <person name="Tritt A."/>
            <person name="Yoshinaga Y."/>
            <person name="Zwiers L.-H."/>
            <person name="Turgeon B.G."/>
            <person name="Goodwin S.B."/>
            <person name="Spatafora J.W."/>
            <person name="Crous P.W."/>
            <person name="Grigoriev I.V."/>
        </authorList>
    </citation>
    <scope>NUCLEOTIDE SEQUENCE</scope>
    <source>
        <strain evidence="4">CBS 394.84</strain>
    </source>
</reference>
<organism evidence="4 5">
    <name type="scientific">Cucurbitaria berberidis CBS 394.84</name>
    <dbReference type="NCBI Taxonomy" id="1168544"/>
    <lineage>
        <taxon>Eukaryota</taxon>
        <taxon>Fungi</taxon>
        <taxon>Dikarya</taxon>
        <taxon>Ascomycota</taxon>
        <taxon>Pezizomycotina</taxon>
        <taxon>Dothideomycetes</taxon>
        <taxon>Pleosporomycetidae</taxon>
        <taxon>Pleosporales</taxon>
        <taxon>Pleosporineae</taxon>
        <taxon>Cucurbitariaceae</taxon>
        <taxon>Cucurbitaria</taxon>
    </lineage>
</organism>
<keyword evidence="1" id="KW-0863">Zinc-finger</keyword>
<feature type="domain" description="C2H2-type" evidence="3">
    <location>
        <begin position="270"/>
        <end position="308"/>
    </location>
</feature>
<dbReference type="EMBL" id="ML976617">
    <property type="protein sequence ID" value="KAF1844118.1"/>
    <property type="molecule type" value="Genomic_DNA"/>
</dbReference>
<dbReference type="InterPro" id="IPR036236">
    <property type="entry name" value="Znf_C2H2_sf"/>
</dbReference>
<dbReference type="GO" id="GO:0008270">
    <property type="term" value="F:zinc ion binding"/>
    <property type="evidence" value="ECO:0007669"/>
    <property type="project" value="UniProtKB-KW"/>
</dbReference>
<feature type="domain" description="C2H2-type" evidence="3">
    <location>
        <begin position="309"/>
        <end position="338"/>
    </location>
</feature>
<evidence type="ECO:0000256" key="2">
    <source>
        <dbReference type="SAM" id="MobiDB-lite"/>
    </source>
</evidence>
<dbReference type="Pfam" id="PF00096">
    <property type="entry name" value="zf-C2H2"/>
    <property type="match status" value="1"/>
</dbReference>
<gene>
    <name evidence="4" type="ORF">K460DRAFT_419075</name>
</gene>
<dbReference type="OrthoDB" id="10018191at2759"/>
<keyword evidence="5" id="KW-1185">Reference proteome</keyword>
<evidence type="ECO:0000259" key="3">
    <source>
        <dbReference type="PROSITE" id="PS50157"/>
    </source>
</evidence>
<dbReference type="Proteomes" id="UP000800039">
    <property type="component" value="Unassembled WGS sequence"/>
</dbReference>
<accession>A0A9P4L7H6</accession>
<dbReference type="AlphaFoldDB" id="A0A9P4L7H6"/>
<dbReference type="RefSeq" id="XP_040786681.1">
    <property type="nucleotide sequence ID" value="XM_040937981.1"/>
</dbReference>
<proteinExistence type="predicted"/>
<evidence type="ECO:0000313" key="4">
    <source>
        <dbReference type="EMBL" id="KAF1844118.1"/>
    </source>
</evidence>
<feature type="compositionally biased region" description="Acidic residues" evidence="2">
    <location>
        <begin position="212"/>
        <end position="223"/>
    </location>
</feature>
<sequence length="380" mass="42884">MEQRRVLSFPSGTYQDINNLPVSHETYPCDPHNPMTPEQRQGSFQEDLAFHSSAIHDYSNTPVTRVDILDPWLLNVPPCGSPLSTGSSISTSESVSTPPCTGQFPQSQYTLLEQPLPHALGHLPSNMGWIENTENGWHRHCPEGDVWSVQTSLPSWGEGEYTSHPLPTMEPCFQPVSHDITQSFSYPTRDNYPNVPVADSAPLKDAASVVEDTSDESDSDSDDSDYKENDSSRSTSSSKHKGARTVSPVLKLGRWSVNTDPFSQLEQRNYICPFTTQPDARGRICDTRFVRPEHLRRHVKTVHGDERDCRCKVPQCNRAFSRGDNLRDHYWTHVSRGGRAGRNIKMNLAELKAILGPKEKKLIRRLRVKLHRQHVGRPKL</sequence>
<feature type="region of interest" description="Disordered" evidence="2">
    <location>
        <begin position="205"/>
        <end position="245"/>
    </location>
</feature>
<dbReference type="InterPro" id="IPR013087">
    <property type="entry name" value="Znf_C2H2_type"/>
</dbReference>
<evidence type="ECO:0000256" key="1">
    <source>
        <dbReference type="PROSITE-ProRule" id="PRU00042"/>
    </source>
</evidence>
<keyword evidence="1" id="KW-0862">Zinc</keyword>
<evidence type="ECO:0000313" key="5">
    <source>
        <dbReference type="Proteomes" id="UP000800039"/>
    </source>
</evidence>
<feature type="compositionally biased region" description="Low complexity" evidence="2">
    <location>
        <begin position="83"/>
        <end position="99"/>
    </location>
</feature>
<feature type="region of interest" description="Disordered" evidence="2">
    <location>
        <begin position="83"/>
        <end position="102"/>
    </location>
</feature>
<name>A0A9P4L7H6_9PLEO</name>
<dbReference type="SUPFAM" id="SSF57667">
    <property type="entry name" value="beta-beta-alpha zinc fingers"/>
    <property type="match status" value="1"/>
</dbReference>
<protein>
    <recommendedName>
        <fullName evidence="3">C2H2-type domain-containing protein</fullName>
    </recommendedName>
</protein>
<dbReference type="GeneID" id="63855231"/>